<evidence type="ECO:0000313" key="2">
    <source>
        <dbReference type="EMBL" id="KAG7304506.1"/>
    </source>
</evidence>
<name>A0ABQ7QH24_PLUXY</name>
<evidence type="ECO:0000256" key="1">
    <source>
        <dbReference type="SAM" id="Phobius"/>
    </source>
</evidence>
<proteinExistence type="predicted"/>
<keyword evidence="3" id="KW-1185">Reference proteome</keyword>
<comment type="caution">
    <text evidence="2">The sequence shown here is derived from an EMBL/GenBank/DDBJ whole genome shotgun (WGS) entry which is preliminary data.</text>
</comment>
<accession>A0ABQ7QH24</accession>
<evidence type="ECO:0008006" key="4">
    <source>
        <dbReference type="Google" id="ProtNLM"/>
    </source>
</evidence>
<reference evidence="2 3" key="1">
    <citation type="submission" date="2021-06" db="EMBL/GenBank/DDBJ databases">
        <title>A haploid diamondback moth (Plutella xylostella L.) genome assembly resolves 31 chromosomes and identifies a diamide resistance mutation.</title>
        <authorList>
            <person name="Ward C.M."/>
            <person name="Perry K.D."/>
            <person name="Baker G."/>
            <person name="Powis K."/>
            <person name="Heckel D.G."/>
            <person name="Baxter S.W."/>
        </authorList>
    </citation>
    <scope>NUCLEOTIDE SEQUENCE [LARGE SCALE GENOMIC DNA]</scope>
    <source>
        <strain evidence="2 3">LV</strain>
        <tissue evidence="2">Single pupa</tissue>
    </source>
</reference>
<dbReference type="EMBL" id="JAHIBW010000015">
    <property type="protein sequence ID" value="KAG7304506.1"/>
    <property type="molecule type" value="Genomic_DNA"/>
</dbReference>
<feature type="transmembrane region" description="Helical" evidence="1">
    <location>
        <begin position="37"/>
        <end position="59"/>
    </location>
</feature>
<keyword evidence="1" id="KW-0812">Transmembrane</keyword>
<organism evidence="2 3">
    <name type="scientific">Plutella xylostella</name>
    <name type="common">Diamondback moth</name>
    <name type="synonym">Plutella maculipennis</name>
    <dbReference type="NCBI Taxonomy" id="51655"/>
    <lineage>
        <taxon>Eukaryota</taxon>
        <taxon>Metazoa</taxon>
        <taxon>Ecdysozoa</taxon>
        <taxon>Arthropoda</taxon>
        <taxon>Hexapoda</taxon>
        <taxon>Insecta</taxon>
        <taxon>Pterygota</taxon>
        <taxon>Neoptera</taxon>
        <taxon>Endopterygota</taxon>
        <taxon>Lepidoptera</taxon>
        <taxon>Glossata</taxon>
        <taxon>Ditrysia</taxon>
        <taxon>Yponomeutoidea</taxon>
        <taxon>Plutellidae</taxon>
        <taxon>Plutella</taxon>
    </lineage>
</organism>
<dbReference type="InterPro" id="IPR009003">
    <property type="entry name" value="Peptidase_S1_PA"/>
</dbReference>
<dbReference type="Proteomes" id="UP000823941">
    <property type="component" value="Chromosome 15"/>
</dbReference>
<dbReference type="SUPFAM" id="SSF50494">
    <property type="entry name" value="Trypsin-like serine proteases"/>
    <property type="match status" value="1"/>
</dbReference>
<keyword evidence="1" id="KW-0472">Membrane</keyword>
<keyword evidence="1" id="KW-1133">Transmembrane helix</keyword>
<evidence type="ECO:0000313" key="3">
    <source>
        <dbReference type="Proteomes" id="UP000823941"/>
    </source>
</evidence>
<protein>
    <recommendedName>
        <fullName evidence="4">Peptidase S1 domain-containing protein</fullName>
    </recommendedName>
</protein>
<gene>
    <name evidence="2" type="ORF">JYU34_011455</name>
</gene>
<sequence length="134" mass="14903">MLEPNNNIAGQNQTEEHEFKFDLINTPWGQRSTKSKVFIVTLLVVIFVAIMACVVNGLVMHYRGFNQFNQASKNIRRSCHLVKADAYPYVARIQSIATQEVVCVGAVVAKNLVLASKFCLSRGAIRILVGSFSE</sequence>